<dbReference type="Proteomes" id="UP001524586">
    <property type="component" value="Unassembled WGS sequence"/>
</dbReference>
<evidence type="ECO:0000256" key="1">
    <source>
        <dbReference type="SAM" id="MobiDB-lite"/>
    </source>
</evidence>
<evidence type="ECO:0000313" key="3">
    <source>
        <dbReference type="EMBL" id="MCQ8130465.1"/>
    </source>
</evidence>
<comment type="caution">
    <text evidence="3">The sequence shown here is derived from an EMBL/GenBank/DDBJ whole genome shotgun (WGS) entry which is preliminary data.</text>
</comment>
<keyword evidence="2" id="KW-1133">Transmembrane helix</keyword>
<sequence>MDISSLKKLIFIFLFLFFNSSFAVPVIFKTNKSILVRTPQGVVAKPGIGELLATVPGASSSVKATGSFPVALGSASVAVPVAKTYAASDIAATAADLILSRTALGLLATLALPYAIDAVTDQFVKQVPGDITPADMCQGDCQTQLDQCNAHVVAMNKNPYGGTYGYIGNCISQPASKRFRECISNSAAPGSCNILSQYWYYNYETPQSDYCTTPSVYDSATEMCIGSAINEPANATQLAADIEATFNDNPTFPKVALDTLLDHDIEPTNGDQDIDMPSPQMIQGETKTSTKNYHDPATGHPVTEETTEHTDYKVEKTGPNQLDVKPNVTTTLNITDNITNTTTTTTNITEITPSEATTETPPETDCDKYPDAVGCLELGDTGTPEELQTINVDVSINPASWGSGSCPADVAVAGHFMTGAFVSYAPVCQFLSSLAPALIGLGWLIAGWFVLGGVRD</sequence>
<evidence type="ECO:0000313" key="4">
    <source>
        <dbReference type="Proteomes" id="UP001524586"/>
    </source>
</evidence>
<feature type="compositionally biased region" description="Basic and acidic residues" evidence="1">
    <location>
        <begin position="302"/>
        <end position="311"/>
    </location>
</feature>
<evidence type="ECO:0000256" key="2">
    <source>
        <dbReference type="SAM" id="Phobius"/>
    </source>
</evidence>
<organism evidence="3 4">
    <name type="scientific">Methylomonas rivi</name>
    <dbReference type="NCBI Taxonomy" id="2952226"/>
    <lineage>
        <taxon>Bacteria</taxon>
        <taxon>Pseudomonadati</taxon>
        <taxon>Pseudomonadota</taxon>
        <taxon>Gammaproteobacteria</taxon>
        <taxon>Methylococcales</taxon>
        <taxon>Methylococcaceae</taxon>
        <taxon>Methylomonas</taxon>
    </lineage>
</organism>
<gene>
    <name evidence="3" type="ORF">NP596_18545</name>
</gene>
<proteinExistence type="predicted"/>
<keyword evidence="2" id="KW-0812">Transmembrane</keyword>
<keyword evidence="4" id="KW-1185">Reference proteome</keyword>
<dbReference type="EMBL" id="JANIBK010000166">
    <property type="protein sequence ID" value="MCQ8130465.1"/>
    <property type="molecule type" value="Genomic_DNA"/>
</dbReference>
<keyword evidence="2" id="KW-0472">Membrane</keyword>
<protein>
    <recommendedName>
        <fullName evidence="5">Conjugal transfer protein TraN</fullName>
    </recommendedName>
</protein>
<feature type="region of interest" description="Disordered" evidence="1">
    <location>
        <begin position="288"/>
        <end position="311"/>
    </location>
</feature>
<accession>A0ABT1U9G9</accession>
<reference evidence="3 4" key="1">
    <citation type="submission" date="2022-07" db="EMBL/GenBank/DDBJ databases">
        <title>Methylomonas rivi sp. nov., Methylomonas rosea sp. nov., Methylomonas aureus sp. nov. and Methylomonas subterranea sp. nov., four novel methanotrophs isolated from a freshwater creek and the deep terrestrial subsurface.</title>
        <authorList>
            <person name="Abin C."/>
            <person name="Sankaranarayanan K."/>
            <person name="Garner C."/>
            <person name="Sindelar R."/>
            <person name="Kotary K."/>
            <person name="Garner R."/>
            <person name="Barclay S."/>
            <person name="Lawson P."/>
            <person name="Krumholz L."/>
        </authorList>
    </citation>
    <scope>NUCLEOTIDE SEQUENCE [LARGE SCALE GENOMIC DNA]</scope>
    <source>
        <strain evidence="3 4">WSC-6</strain>
    </source>
</reference>
<evidence type="ECO:0008006" key="5">
    <source>
        <dbReference type="Google" id="ProtNLM"/>
    </source>
</evidence>
<dbReference type="RefSeq" id="WP_256616890.1">
    <property type="nucleotide sequence ID" value="NZ_JANIBK010000166.1"/>
</dbReference>
<name>A0ABT1U9G9_9GAMM</name>
<feature type="transmembrane region" description="Helical" evidence="2">
    <location>
        <begin position="430"/>
        <end position="451"/>
    </location>
</feature>
<dbReference type="NCBIfam" id="NF041109">
    <property type="entry name" value="VF_TspB_C_term"/>
    <property type="match status" value="1"/>
</dbReference>